<dbReference type="Proteomes" id="UP000028922">
    <property type="component" value="Unassembled WGS sequence"/>
</dbReference>
<evidence type="ECO:0000256" key="1">
    <source>
        <dbReference type="ARBA" id="ARBA00022679"/>
    </source>
</evidence>
<dbReference type="GO" id="GO:0000287">
    <property type="term" value="F:magnesium ion binding"/>
    <property type="evidence" value="ECO:0007669"/>
    <property type="project" value="InterPro"/>
</dbReference>
<keyword evidence="1 3" id="KW-0808">Transferase</keyword>
<dbReference type="GO" id="GO:0008897">
    <property type="term" value="F:holo-[acyl-carrier-protein] synthase activity"/>
    <property type="evidence" value="ECO:0007669"/>
    <property type="project" value="InterPro"/>
</dbReference>
<dbReference type="PATRIC" id="fig|1527444.3.peg.150"/>
<dbReference type="SUPFAM" id="SSF56214">
    <property type="entry name" value="4'-phosphopantetheinyl transferase"/>
    <property type="match status" value="1"/>
</dbReference>
<name>A0A086CIS7_9CHRO</name>
<proteinExistence type="predicted"/>
<dbReference type="eggNOG" id="COG2091">
    <property type="taxonomic scope" value="Bacteria"/>
</dbReference>
<organism evidence="3 4">
    <name type="scientific">Candidatus Atelocyanobacterium thalassa isolate SIO64986</name>
    <dbReference type="NCBI Taxonomy" id="1527444"/>
    <lineage>
        <taxon>Bacteria</taxon>
        <taxon>Bacillati</taxon>
        <taxon>Cyanobacteriota</taxon>
        <taxon>Cyanophyceae</taxon>
        <taxon>Oscillatoriophycideae</taxon>
        <taxon>Chroococcales</taxon>
        <taxon>Aphanothecaceae</taxon>
        <taxon>Candidatus Atelocyanobacterium</taxon>
        <taxon>Candidatus Atelocyanobacterium thalassae</taxon>
    </lineage>
</organism>
<reference evidence="3 4" key="1">
    <citation type="submission" date="2014-08" db="EMBL/GenBank/DDBJ databases">
        <title>Comparative genomics reveals surprising divergence of two closely related strains of uncultivated UCYN-A cyanobacteria.</title>
        <authorList>
            <person name="Bombar D."/>
            <person name="Heller P."/>
            <person name="Sanchez-Baracaldo P."/>
            <person name="Carter B.J."/>
            <person name="Zert J.P."/>
        </authorList>
    </citation>
    <scope>NUCLEOTIDE SEQUENCE [LARGE SCALE GENOMIC DNA]</scope>
</reference>
<dbReference type="InterPro" id="IPR037143">
    <property type="entry name" value="4-PPantetheinyl_Trfase_dom_sf"/>
</dbReference>
<comment type="caution">
    <text evidence="3">The sequence shown here is derived from an EMBL/GenBank/DDBJ whole genome shotgun (WGS) entry which is preliminary data.</text>
</comment>
<dbReference type="EMBL" id="JPSP01000001">
    <property type="protein sequence ID" value="KFF42091.1"/>
    <property type="molecule type" value="Genomic_DNA"/>
</dbReference>
<evidence type="ECO:0000313" key="4">
    <source>
        <dbReference type="Proteomes" id="UP000028922"/>
    </source>
</evidence>
<gene>
    <name evidence="3" type="ORF">ucyna2_00155</name>
</gene>
<dbReference type="InterPro" id="IPR008278">
    <property type="entry name" value="4-PPantetheinyl_Trfase_dom"/>
</dbReference>
<dbReference type="Pfam" id="PF01648">
    <property type="entry name" value="ACPS"/>
    <property type="match status" value="1"/>
</dbReference>
<feature type="domain" description="4'-phosphopantetheinyl transferase" evidence="2">
    <location>
        <begin position="2"/>
        <end position="59"/>
    </location>
</feature>
<evidence type="ECO:0000313" key="3">
    <source>
        <dbReference type="EMBL" id="KFF42091.1"/>
    </source>
</evidence>
<dbReference type="AlphaFoldDB" id="A0A086CIS7"/>
<evidence type="ECO:0000259" key="2">
    <source>
        <dbReference type="Pfam" id="PF01648"/>
    </source>
</evidence>
<dbReference type="STRING" id="1527444.ucyna2_00155"/>
<accession>A0A086CIS7</accession>
<protein>
    <submittedName>
        <fullName evidence="3">Phosphopantetheinyl transferase</fullName>
    </submittedName>
</protein>
<dbReference type="Gene3D" id="3.90.470.20">
    <property type="entry name" value="4'-phosphopantetheinyl transferase domain"/>
    <property type="match status" value="1"/>
</dbReference>
<sequence>MEKIAKRFFCFQEFSKLKSFNSYDKNIEFLRLWTGKEAYLKATGEGISQRLNTVKVITDYPMQIIDVSPLNYLPWRILSFITQSNYLISIVTLEKKQKIYYWKI</sequence>